<keyword evidence="3 6" id="KW-0067">ATP-binding</keyword>
<dbReference type="PROSITE" id="PS00211">
    <property type="entry name" value="ABC_TRANSPORTER_1"/>
    <property type="match status" value="1"/>
</dbReference>
<dbReference type="SMART" id="SM00382">
    <property type="entry name" value="AAA"/>
    <property type="match status" value="1"/>
</dbReference>
<sequence length="269" mass="29119">MLPADPSSLESASLIEARALAIPERLAALDLDWQGGQLVALLGPNGSGKSTLLGALAGILPAAGTVRLGGVAIRELSWPELAQRRAMLPQRQPQLFHIPVFQVLAIGLDERVQVRQPGDVKQAQSDAVDALCDALELSSLLARDFSRLSGGEQQRVLIARTLLQVWPGLNPAGRVLLLDEPLAGLDLHHQLALLRLLKSLTRQGLLVVLAIHDINLAIDWADRILCLQQGRVVSEGGVDVIDEALLERVFQIKTDRIEAAGRVWFMPSL</sequence>
<keyword evidence="2" id="KW-0547">Nucleotide-binding</keyword>
<evidence type="ECO:0000256" key="2">
    <source>
        <dbReference type="ARBA" id="ARBA00022741"/>
    </source>
</evidence>
<organism evidence="6">
    <name type="scientific">bacterium 19CA06SA08-2</name>
    <dbReference type="NCBI Taxonomy" id="2920658"/>
    <lineage>
        <taxon>Bacteria</taxon>
    </lineage>
</organism>
<reference evidence="6" key="1">
    <citation type="submission" date="2022-03" db="EMBL/GenBank/DDBJ databases">
        <title>Sea Food Isolates.</title>
        <authorList>
            <person name="Li c."/>
        </authorList>
    </citation>
    <scope>NUCLEOTIDE SEQUENCE</scope>
    <source>
        <strain evidence="6">19CA06SA08-2</strain>
    </source>
</reference>
<dbReference type="InterPro" id="IPR003439">
    <property type="entry name" value="ABC_transporter-like_ATP-bd"/>
</dbReference>
<dbReference type="PANTHER" id="PTHR42794">
    <property type="entry name" value="HEMIN IMPORT ATP-BINDING PROTEIN HMUV"/>
    <property type="match status" value="1"/>
</dbReference>
<dbReference type="GO" id="GO:0016887">
    <property type="term" value="F:ATP hydrolysis activity"/>
    <property type="evidence" value="ECO:0007669"/>
    <property type="project" value="InterPro"/>
</dbReference>
<dbReference type="Gene3D" id="3.40.50.300">
    <property type="entry name" value="P-loop containing nucleotide triphosphate hydrolases"/>
    <property type="match status" value="1"/>
</dbReference>
<dbReference type="PROSITE" id="PS50893">
    <property type="entry name" value="ABC_TRANSPORTER_2"/>
    <property type="match status" value="1"/>
</dbReference>
<keyword evidence="1" id="KW-0813">Transport</keyword>
<evidence type="ECO:0000259" key="5">
    <source>
        <dbReference type="PROSITE" id="PS50893"/>
    </source>
</evidence>
<dbReference type="InterPro" id="IPR003593">
    <property type="entry name" value="AAA+_ATPase"/>
</dbReference>
<proteinExistence type="predicted"/>
<feature type="domain" description="ABC transporter" evidence="5">
    <location>
        <begin position="9"/>
        <end position="254"/>
    </location>
</feature>
<dbReference type="EMBL" id="CP095353">
    <property type="protein sequence ID" value="XAG71635.1"/>
    <property type="molecule type" value="Genomic_DNA"/>
</dbReference>
<evidence type="ECO:0000256" key="1">
    <source>
        <dbReference type="ARBA" id="ARBA00022448"/>
    </source>
</evidence>
<dbReference type="GO" id="GO:0005524">
    <property type="term" value="F:ATP binding"/>
    <property type="evidence" value="ECO:0007669"/>
    <property type="project" value="UniProtKB-KW"/>
</dbReference>
<protein>
    <submittedName>
        <fullName evidence="6">ATP-binding cassette domain-containing protein</fullName>
    </submittedName>
</protein>
<dbReference type="PANTHER" id="PTHR42794:SF1">
    <property type="entry name" value="HEMIN IMPORT ATP-BINDING PROTEIN HMUV"/>
    <property type="match status" value="1"/>
</dbReference>
<keyword evidence="4" id="KW-1278">Translocase</keyword>
<accession>A0AAU6UCQ1</accession>
<name>A0AAU6UCQ1_UNCXX</name>
<dbReference type="SUPFAM" id="SSF52540">
    <property type="entry name" value="P-loop containing nucleoside triphosphate hydrolases"/>
    <property type="match status" value="1"/>
</dbReference>
<evidence type="ECO:0000256" key="3">
    <source>
        <dbReference type="ARBA" id="ARBA00022840"/>
    </source>
</evidence>
<evidence type="ECO:0000313" key="6">
    <source>
        <dbReference type="EMBL" id="XAG71635.1"/>
    </source>
</evidence>
<gene>
    <name evidence="6" type="ORF">MRM75_09370</name>
</gene>
<dbReference type="InterPro" id="IPR027417">
    <property type="entry name" value="P-loop_NTPase"/>
</dbReference>
<evidence type="ECO:0000256" key="4">
    <source>
        <dbReference type="ARBA" id="ARBA00022967"/>
    </source>
</evidence>
<dbReference type="InterPro" id="IPR017871">
    <property type="entry name" value="ABC_transporter-like_CS"/>
</dbReference>
<dbReference type="Pfam" id="PF00005">
    <property type="entry name" value="ABC_tran"/>
    <property type="match status" value="1"/>
</dbReference>
<dbReference type="AlphaFoldDB" id="A0AAU6UCQ1"/>